<sequence length="173" mass="19723">MATKDNFLLFKDKHKSFDNRHTATGDQYSDLNLNQNLKGSNQSDSKSYENKKIEKEKSQTWKMTDLCSKYSNTLSLNDENEKCWKKNGSSNATNNSTLSFHISVYEDSNEASSDSLNKSFQKSLSIQKQKEINAVSKFVSQSPLEFQRQQSDKVSEPEVSRFKASQKLLDPNG</sequence>
<proteinExistence type="predicted"/>
<protein>
    <submittedName>
        <fullName evidence="2">Uncharacterized protein</fullName>
    </submittedName>
</protein>
<evidence type="ECO:0000313" key="1">
    <source>
        <dbReference type="Proteomes" id="UP000887580"/>
    </source>
</evidence>
<dbReference type="Proteomes" id="UP000887580">
    <property type="component" value="Unplaced"/>
</dbReference>
<dbReference type="WBParaSite" id="PS1159_v2.g16912.t1">
    <property type="protein sequence ID" value="PS1159_v2.g16912.t1"/>
    <property type="gene ID" value="PS1159_v2.g16912"/>
</dbReference>
<name>A0AC35FFA7_9BILA</name>
<organism evidence="1 2">
    <name type="scientific">Panagrolaimus sp. PS1159</name>
    <dbReference type="NCBI Taxonomy" id="55785"/>
    <lineage>
        <taxon>Eukaryota</taxon>
        <taxon>Metazoa</taxon>
        <taxon>Ecdysozoa</taxon>
        <taxon>Nematoda</taxon>
        <taxon>Chromadorea</taxon>
        <taxon>Rhabditida</taxon>
        <taxon>Tylenchina</taxon>
        <taxon>Panagrolaimomorpha</taxon>
        <taxon>Panagrolaimoidea</taxon>
        <taxon>Panagrolaimidae</taxon>
        <taxon>Panagrolaimus</taxon>
    </lineage>
</organism>
<accession>A0AC35FFA7</accession>
<reference evidence="2" key="1">
    <citation type="submission" date="2022-11" db="UniProtKB">
        <authorList>
            <consortium name="WormBaseParasite"/>
        </authorList>
    </citation>
    <scope>IDENTIFICATION</scope>
</reference>
<evidence type="ECO:0000313" key="2">
    <source>
        <dbReference type="WBParaSite" id="PS1159_v2.g16912.t1"/>
    </source>
</evidence>